<reference evidence="1" key="2">
    <citation type="submission" date="2018-10" db="UniProtKB">
        <authorList>
            <consortium name="EnsemblPlants"/>
        </authorList>
    </citation>
    <scope>IDENTIFICATION</scope>
</reference>
<dbReference type="InterPro" id="IPR011990">
    <property type="entry name" value="TPR-like_helical_dom_sf"/>
</dbReference>
<proteinExistence type="predicted"/>
<evidence type="ECO:0000313" key="1">
    <source>
        <dbReference type="EnsemblPlants" id="TraesCS6B02G161000.1"/>
    </source>
</evidence>
<dbReference type="Gramene" id="TraesROB_scaffold_066493_01G000100.1">
    <property type="protein sequence ID" value="TraesROB_scaffold_066493_01G000100.1"/>
    <property type="gene ID" value="TraesROB_scaffold_066493_01G000100"/>
</dbReference>
<keyword evidence="2" id="KW-1185">Reference proteome</keyword>
<dbReference type="Gramene" id="TraesCAD_scaffold_061231_01G000100.1">
    <property type="protein sequence ID" value="TraesCAD_scaffold_061231_01G000100.1"/>
    <property type="gene ID" value="TraesCAD_scaffold_061231_01G000100"/>
</dbReference>
<dbReference type="SUPFAM" id="SSF48452">
    <property type="entry name" value="TPR-like"/>
    <property type="match status" value="1"/>
</dbReference>
<dbReference type="EnsemblPlants" id="TraesCS6B02G161000.1">
    <property type="protein sequence ID" value="TraesCS6B02G161000.1"/>
    <property type="gene ID" value="TraesCS6B02G161000"/>
</dbReference>
<name>A0A3B6PIT8_WHEAT</name>
<dbReference type="PANTHER" id="PTHR34465">
    <property type="entry name" value="CARBOXYL-TERMINAL HYDROLASE-LIKE PROTEIN, PUTATIVE (DUF627 AND DUF629)-RELATED"/>
    <property type="match status" value="1"/>
</dbReference>
<reference evidence="1" key="1">
    <citation type="submission" date="2018-08" db="EMBL/GenBank/DDBJ databases">
        <authorList>
            <person name="Rossello M."/>
        </authorList>
    </citation>
    <scope>NUCLEOTIDE SEQUENCE [LARGE SCALE GENOMIC DNA]</scope>
    <source>
        <strain evidence="1">cv. Chinese Spring</strain>
    </source>
</reference>
<organism evidence="1">
    <name type="scientific">Triticum aestivum</name>
    <name type="common">Wheat</name>
    <dbReference type="NCBI Taxonomy" id="4565"/>
    <lineage>
        <taxon>Eukaryota</taxon>
        <taxon>Viridiplantae</taxon>
        <taxon>Streptophyta</taxon>
        <taxon>Embryophyta</taxon>
        <taxon>Tracheophyta</taxon>
        <taxon>Spermatophyta</taxon>
        <taxon>Magnoliopsida</taxon>
        <taxon>Liliopsida</taxon>
        <taxon>Poales</taxon>
        <taxon>Poaceae</taxon>
        <taxon>BOP clade</taxon>
        <taxon>Pooideae</taxon>
        <taxon>Triticodae</taxon>
        <taxon>Triticeae</taxon>
        <taxon>Triticinae</taxon>
        <taxon>Triticum</taxon>
    </lineage>
</organism>
<evidence type="ECO:0008006" key="3">
    <source>
        <dbReference type="Google" id="ProtNLM"/>
    </source>
</evidence>
<dbReference type="Gramene" id="TraesCS6B03G0406800.1">
    <property type="protein sequence ID" value="TraesCS6B03G0406800.1.CDS"/>
    <property type="gene ID" value="TraesCS6B03G0406800"/>
</dbReference>
<dbReference type="AlphaFoldDB" id="A0A3B6PIT8"/>
<dbReference type="Gramene" id="TraesCS6B02G161000.1">
    <property type="protein sequence ID" value="TraesCS6B02G161000.1"/>
    <property type="gene ID" value="TraesCS6B02G161000"/>
</dbReference>
<dbReference type="Proteomes" id="UP000019116">
    <property type="component" value="Chromosome 6B"/>
</dbReference>
<sequence length="651" mass="72484">MADRDASEAAAVRDEALEALKLHDAGNHAEALARAVELAGAHPGSALAHNLAGYLHKRAGLAASTGRALGDEQAASEHYSASLESFSAAATLAPNCIVTALAHAEALAACHRHGDAHKELLRALAITDADHDDPALHNVRVDSSDLLCRDMEKPRKRKAIMDRFAKIICQETVPREAKELLDPAITAAATREKARILSHSYPYSARAQLLAAYTDLAQARALHLPTCKKQLLRRTLRIISPAAAKFDSSLVIALFRAKLLFALDEFDAAESECLRALRIATPDDPSHEAIPPLSVSGEDYASRVLSMKKQLHVLRKQITVGAATYWCSMTNTQQQDCIRSLRVDELLAHYQRIDKSAANTITDVQRLVKKHNVWRFWTCPHSSCNAKKFLNPHSLWQHMCNKHRDDNWEKLQAMLGTALRAYSLKEDHLLNGVTLSEDSLHQHDVFRLPRMEYVFESLLCWPSVGIEAESVAGMQRRKCSEALQILEAMKEKLKMLPEESSSTEFGDCCLEIQAMLLKFVEVSVMDYRQVILPLAGSFRWRDIKRDIAHAVNDPGKTIGDAKIDAVFSSIYSQAKHMDHQNGDNRQIRNLETLNKEEEMLKADTCEDEMNETAGLADAALSDKRVLSWIGCSKSQDTNSEVMDGEERISYE</sequence>
<accession>A0A3B6PIT8</accession>
<dbReference type="STRING" id="4565.A0A3B6PIT8"/>
<dbReference type="OMA" id="ICPRSSG"/>
<dbReference type="PANTHER" id="PTHR34465:SF6">
    <property type="entry name" value="OS11G0599000 PROTEIN"/>
    <property type="match status" value="1"/>
</dbReference>
<dbReference type="Gramene" id="TraesJUL6B03G03513210.1">
    <property type="protein sequence ID" value="TraesJUL6B03G03513210.1"/>
    <property type="gene ID" value="TraesJUL6B03G03513210"/>
</dbReference>
<dbReference type="Gramene" id="TraesARI6B03G03443450.1">
    <property type="protein sequence ID" value="TraesARI6B03G03443450.1"/>
    <property type="gene ID" value="TraesARI6B03G03443450"/>
</dbReference>
<dbReference type="Gene3D" id="1.25.40.10">
    <property type="entry name" value="Tetratricopeptide repeat domain"/>
    <property type="match status" value="1"/>
</dbReference>
<dbReference type="OrthoDB" id="687976at2759"/>
<dbReference type="Gramene" id="TraesWEE_scaffold_041704_01G000300.1">
    <property type="protein sequence ID" value="TraesWEE_scaffold_041704_01G000300.1"/>
    <property type="gene ID" value="TraesWEE_scaffold_041704_01G000300"/>
</dbReference>
<protein>
    <recommendedName>
        <fullName evidence="3">DUF629 domain-containing protein</fullName>
    </recommendedName>
</protein>
<evidence type="ECO:0000313" key="2">
    <source>
        <dbReference type="Proteomes" id="UP000019116"/>
    </source>
</evidence>
<dbReference type="Gramene" id="TraesNOR6B03G03518700.1">
    <property type="protein sequence ID" value="TraesNOR6B03G03518700.1"/>
    <property type="gene ID" value="TraesNOR6B03G03518700"/>
</dbReference>
<dbReference type="Gramene" id="TraesMAC6B03G03483540.1">
    <property type="protein sequence ID" value="TraesMAC6B03G03483540.1"/>
    <property type="gene ID" value="TraesMAC6B03G03483540"/>
</dbReference>